<accession>T0QNU8</accession>
<proteinExistence type="predicted"/>
<evidence type="ECO:0008006" key="3">
    <source>
        <dbReference type="Google" id="ProtNLM"/>
    </source>
</evidence>
<evidence type="ECO:0000313" key="2">
    <source>
        <dbReference type="Proteomes" id="UP000030762"/>
    </source>
</evidence>
<dbReference type="InParanoid" id="T0QNU8"/>
<dbReference type="OrthoDB" id="69161at2759"/>
<dbReference type="InterPro" id="IPR027267">
    <property type="entry name" value="AH/BAR_dom_sf"/>
</dbReference>
<organism evidence="1 2">
    <name type="scientific">Saprolegnia diclina (strain VS20)</name>
    <dbReference type="NCBI Taxonomy" id="1156394"/>
    <lineage>
        <taxon>Eukaryota</taxon>
        <taxon>Sar</taxon>
        <taxon>Stramenopiles</taxon>
        <taxon>Oomycota</taxon>
        <taxon>Saprolegniomycetes</taxon>
        <taxon>Saprolegniales</taxon>
        <taxon>Saprolegniaceae</taxon>
        <taxon>Saprolegnia</taxon>
    </lineage>
</organism>
<dbReference type="AlphaFoldDB" id="T0QNU8"/>
<name>T0QNU8_SAPDV</name>
<dbReference type="RefSeq" id="XP_008607066.1">
    <property type="nucleotide sequence ID" value="XM_008608844.1"/>
</dbReference>
<protein>
    <recommendedName>
        <fullName evidence="3">BAR domain-containing protein</fullName>
    </recommendedName>
</protein>
<dbReference type="Proteomes" id="UP000030762">
    <property type="component" value="Unassembled WGS sequence"/>
</dbReference>
<dbReference type="VEuPathDB" id="FungiDB:SDRG_03217"/>
<dbReference type="SUPFAM" id="SSF103657">
    <property type="entry name" value="BAR/IMD domain-like"/>
    <property type="match status" value="1"/>
</dbReference>
<dbReference type="EMBL" id="JH767138">
    <property type="protein sequence ID" value="EQC39794.1"/>
    <property type="molecule type" value="Genomic_DNA"/>
</dbReference>
<dbReference type="OMA" id="KEPLHHR"/>
<evidence type="ECO:0000313" key="1">
    <source>
        <dbReference type="EMBL" id="EQC39794.1"/>
    </source>
</evidence>
<dbReference type="GeneID" id="19943944"/>
<reference evidence="1 2" key="1">
    <citation type="submission" date="2012-04" db="EMBL/GenBank/DDBJ databases">
        <title>The Genome Sequence of Saprolegnia declina VS20.</title>
        <authorList>
            <consortium name="The Broad Institute Genome Sequencing Platform"/>
            <person name="Russ C."/>
            <person name="Nusbaum C."/>
            <person name="Tyler B."/>
            <person name="van West P."/>
            <person name="Dieguez-Uribeondo J."/>
            <person name="de Bruijn I."/>
            <person name="Tripathy S."/>
            <person name="Jiang R."/>
            <person name="Young S.K."/>
            <person name="Zeng Q."/>
            <person name="Gargeya S."/>
            <person name="Fitzgerald M."/>
            <person name="Haas B."/>
            <person name="Abouelleil A."/>
            <person name="Alvarado L."/>
            <person name="Arachchi H.M."/>
            <person name="Berlin A."/>
            <person name="Chapman S.B."/>
            <person name="Goldberg J."/>
            <person name="Griggs A."/>
            <person name="Gujja S."/>
            <person name="Hansen M."/>
            <person name="Howarth C."/>
            <person name="Imamovic A."/>
            <person name="Larimer J."/>
            <person name="McCowen C."/>
            <person name="Montmayeur A."/>
            <person name="Murphy C."/>
            <person name="Neiman D."/>
            <person name="Pearson M."/>
            <person name="Priest M."/>
            <person name="Roberts A."/>
            <person name="Saif S."/>
            <person name="Shea T."/>
            <person name="Sisk P."/>
            <person name="Sykes S."/>
            <person name="Wortman J."/>
            <person name="Nusbaum C."/>
            <person name="Birren B."/>
        </authorList>
    </citation>
    <scope>NUCLEOTIDE SEQUENCE [LARGE SCALE GENOMIC DNA]</scope>
    <source>
        <strain evidence="1 2">VS20</strain>
    </source>
</reference>
<sequence length="263" mass="29423">MPKGAEPDLMSALDSSALASAASPTDVVHSSASRSLWSAGRDGVRRWRQKVIFNRFAPSMDRVHNDAEFTLRKKRFDEHLSHMRTLEAQFSALVNKTLEFGDALASIGKDDAAIKQDGDRSTNQRLEAVQSATIAFRTAMEGSAVLHLQDKVAGLTSTFKEPLHHRAQLELDFHRASRRYVNAKQHNKLLEVTLAKQELEAAYRALTVVTETLVVQFRNLEEKRVQSTSEELAEVQQRLGDLFADMSALTAHETQPDATHYLL</sequence>
<gene>
    <name evidence="1" type="ORF">SDRG_03217</name>
</gene>
<keyword evidence="2" id="KW-1185">Reference proteome</keyword>